<gene>
    <name evidence="2" type="ORF">GRI47_05620</name>
</gene>
<dbReference type="AlphaFoldDB" id="A0A844Y7X2"/>
<protein>
    <submittedName>
        <fullName evidence="2">DUF4440 domain-containing protein</fullName>
    </submittedName>
</protein>
<dbReference type="SUPFAM" id="SSF54427">
    <property type="entry name" value="NTF2-like"/>
    <property type="match status" value="1"/>
</dbReference>
<feature type="domain" description="DUF4440" evidence="1">
    <location>
        <begin position="8"/>
        <end position="117"/>
    </location>
</feature>
<name>A0A844Y7X2_9SPHN</name>
<reference evidence="2 3" key="1">
    <citation type="submission" date="2019-12" db="EMBL/GenBank/DDBJ databases">
        <title>Genomic-based taxomic classification of the family Erythrobacteraceae.</title>
        <authorList>
            <person name="Xu L."/>
        </authorList>
    </citation>
    <scope>NUCLEOTIDE SEQUENCE [LARGE SCALE GENOMIC DNA]</scope>
    <source>
        <strain evidence="2 3">JCM 17468</strain>
    </source>
</reference>
<keyword evidence="3" id="KW-1185">Reference proteome</keyword>
<evidence type="ECO:0000259" key="1">
    <source>
        <dbReference type="Pfam" id="PF14534"/>
    </source>
</evidence>
<dbReference type="InterPro" id="IPR027843">
    <property type="entry name" value="DUF4440"/>
</dbReference>
<dbReference type="Proteomes" id="UP000430272">
    <property type="component" value="Unassembled WGS sequence"/>
</dbReference>
<evidence type="ECO:0000313" key="3">
    <source>
        <dbReference type="Proteomes" id="UP000430272"/>
    </source>
</evidence>
<accession>A0A844Y7X2</accession>
<dbReference type="RefSeq" id="WP_160660342.1">
    <property type="nucleotide sequence ID" value="NZ_BAABDV010000001.1"/>
</dbReference>
<comment type="caution">
    <text evidence="2">The sequence shown here is derived from an EMBL/GenBank/DDBJ whole genome shotgun (WGS) entry which is preliminary data.</text>
</comment>
<dbReference type="Pfam" id="PF14534">
    <property type="entry name" value="DUF4440"/>
    <property type="match status" value="1"/>
</dbReference>
<sequence length="142" mass="16944">MDDFAARIEALEHQWMRSWMQRDRNAMKKLAARDFIFLLGSTRAALLDRASWLEAATTRFKCNGYRFGEVYVRRHGSVAVFATQMSLEARMGDHEWAGETWMMDLWQKTKVRRQWRIIERTLSRPDEDPKMSDAVRAMQLWR</sequence>
<organism evidence="2 3">
    <name type="scientific">Qipengyuania pelagi</name>
    <dbReference type="NCBI Taxonomy" id="994320"/>
    <lineage>
        <taxon>Bacteria</taxon>
        <taxon>Pseudomonadati</taxon>
        <taxon>Pseudomonadota</taxon>
        <taxon>Alphaproteobacteria</taxon>
        <taxon>Sphingomonadales</taxon>
        <taxon>Erythrobacteraceae</taxon>
        <taxon>Qipengyuania</taxon>
    </lineage>
</organism>
<proteinExistence type="predicted"/>
<evidence type="ECO:0000313" key="2">
    <source>
        <dbReference type="EMBL" id="MXO53487.1"/>
    </source>
</evidence>
<dbReference type="Gene3D" id="3.10.450.50">
    <property type="match status" value="1"/>
</dbReference>
<dbReference type="EMBL" id="WTYD01000001">
    <property type="protein sequence ID" value="MXO53487.1"/>
    <property type="molecule type" value="Genomic_DNA"/>
</dbReference>
<dbReference type="InterPro" id="IPR032710">
    <property type="entry name" value="NTF2-like_dom_sf"/>
</dbReference>
<dbReference type="OrthoDB" id="7564479at2"/>